<evidence type="ECO:0000313" key="2">
    <source>
        <dbReference type="Proteomes" id="UP000011238"/>
    </source>
</evidence>
<dbReference type="Proteomes" id="UP000011238">
    <property type="component" value="Segment"/>
</dbReference>
<evidence type="ECO:0000313" key="1">
    <source>
        <dbReference type="EMBL" id="ABG25747.1"/>
    </source>
</evidence>
<keyword evidence="2" id="KW-1185">Reference proteome</keyword>
<protein>
    <submittedName>
        <fullName evidence="1">ORF12</fullName>
    </submittedName>
</protein>
<reference evidence="1 2" key="2">
    <citation type="journal article" date="2006" name="J. Gen. Virol.">
        <title>Genome sequences of two frog herpesviruses.</title>
        <authorList>
            <person name="Davison A.J."/>
            <person name="Cunningham C."/>
            <person name="Sauerbier W."/>
            <person name="McKinnell R.G."/>
        </authorList>
    </citation>
    <scope>NUCLEOTIDE SEQUENCE [LARGE SCALE GENOMIC DNA]</scope>
    <source>
        <strain evidence="1 2">McKinnell</strain>
    </source>
</reference>
<proteinExistence type="predicted"/>
<dbReference type="EMBL" id="DQ665917">
    <property type="protein sequence ID" value="ABG25747.1"/>
    <property type="molecule type" value="Genomic_DNA"/>
</dbReference>
<sequence>MCSRCQTGNKALPLIETVAQHTAGKCKGCDSNLIPTTAKPHHSSGIHYVHIAQNPIPSNIICEGFRFLAFHTRDVNEKQAFFFYTCMKSSVLCLTMEYTPVQLYVSRLLQREECTTTLLEKIQPIPPHSKCKATYHLLMERCLNLVPRGGADYPITQAIWLNAFLDMCGELQYTRIYLLLYLKRYGVAETPQHTTNTDLITLFQCVLCCMRGLTNSTNSLAQTLRKIVVRNQNIHHANTTELRCALQFVPLVLLLNTMFACGEQGKEELRSYCILTTTVHMLCLLQQNGLGDSHLATQLKDSACNEYHYKNATKCLDAANPYTERYIHYYTCKPFFHRHALLGLEYRLLLEATDHDLCTATETHLMCTF</sequence>
<dbReference type="KEGG" id="vg:5141257"/>
<dbReference type="RefSeq" id="YP_656667.1">
    <property type="nucleotide sequence ID" value="NC_008211.1"/>
</dbReference>
<name>Q14VU6_9VIRU</name>
<accession>Q14VU6</accession>
<reference evidence="2" key="1">
    <citation type="journal article" date="1999" name="J. Cancer Res. Clin. Oncol.">
        <title>Genomic studies of the Lucke tumor herpesvirus (RaHV-1).</title>
        <authorList>
            <person name="Davison A.J."/>
            <person name="Sauerbier W."/>
            <person name="Dolan A."/>
            <person name="Addison C."/>
            <person name="McKinnell R.G."/>
        </authorList>
    </citation>
    <scope>NUCLEOTIDE SEQUENCE [LARGE SCALE GENOMIC DNA]</scope>
    <source>
        <strain evidence="2">McKinnell</strain>
    </source>
</reference>
<organism evidence="2">
    <name type="scientific">Ranid herpesvirus 1</name>
    <name type="common">Lucke tumor herpesvirus</name>
    <dbReference type="NCBI Taxonomy" id="85655"/>
    <lineage>
        <taxon>Viruses</taxon>
        <taxon>Duplodnaviria</taxon>
        <taxon>Heunggongvirae</taxon>
        <taxon>Peploviricota</taxon>
        <taxon>Herviviricetes</taxon>
        <taxon>Herpesvirales</taxon>
        <taxon>Alloherpesviridae</taxon>
        <taxon>Batravirus</taxon>
        <taxon>Batravirus ranidallo1</taxon>
    </lineage>
</organism>
<dbReference type="GeneID" id="5141257"/>